<keyword evidence="1" id="KW-0805">Transcription regulation</keyword>
<evidence type="ECO:0000256" key="1">
    <source>
        <dbReference type="ARBA" id="ARBA00023015"/>
    </source>
</evidence>
<gene>
    <name evidence="6" type="ORF">SAMN05421736_101519</name>
</gene>
<dbReference type="Proteomes" id="UP000198935">
    <property type="component" value="Unassembled WGS sequence"/>
</dbReference>
<evidence type="ECO:0000256" key="3">
    <source>
        <dbReference type="ARBA" id="ARBA00023163"/>
    </source>
</evidence>
<dbReference type="InterPro" id="IPR011711">
    <property type="entry name" value="GntR_C"/>
</dbReference>
<reference evidence="7" key="1">
    <citation type="submission" date="2016-10" db="EMBL/GenBank/DDBJ databases">
        <authorList>
            <person name="Varghese N."/>
            <person name="Submissions S."/>
        </authorList>
    </citation>
    <scope>NUCLEOTIDE SEQUENCE [LARGE SCALE GENOMIC DNA]</scope>
    <source>
        <strain evidence="7">SP</strain>
    </source>
</reference>
<sequence length="226" mass="26249">MSMMQNRCLTKDIAYSQIKQKITYGELKPDQVVREEQLSKMLRISRTPLRHAVQMLEMEEFLVRQPNGRLKVASITKEEVEEIFMIRSMLEGNIANKAAKTATKHDIALLTEMLEKLRQSFRLGYIQEFVSYGNEFHDYLAEISGLKTSVKLLSMIKDHANRYCHFVSMYGKWNDQADEEHHLILQSIKSKDGASAERAMKNHILSSLNDVIKRLEDKERSEKGRV</sequence>
<feature type="domain" description="HTH gntR-type" evidence="4">
    <location>
        <begin position="14"/>
        <end position="72"/>
    </location>
</feature>
<evidence type="ECO:0000259" key="4">
    <source>
        <dbReference type="SMART" id="SM00345"/>
    </source>
</evidence>
<dbReference type="SUPFAM" id="SSF48008">
    <property type="entry name" value="GntR ligand-binding domain-like"/>
    <property type="match status" value="1"/>
</dbReference>
<dbReference type="SMART" id="SM00345">
    <property type="entry name" value="HTH_GNTR"/>
    <property type="match status" value="1"/>
</dbReference>
<evidence type="ECO:0000313" key="6">
    <source>
        <dbReference type="EMBL" id="SDY15627.1"/>
    </source>
</evidence>
<dbReference type="PANTHER" id="PTHR43537">
    <property type="entry name" value="TRANSCRIPTIONAL REGULATOR, GNTR FAMILY"/>
    <property type="match status" value="1"/>
</dbReference>
<dbReference type="Gene3D" id="1.10.10.10">
    <property type="entry name" value="Winged helix-like DNA-binding domain superfamily/Winged helix DNA-binding domain"/>
    <property type="match status" value="1"/>
</dbReference>
<dbReference type="SUPFAM" id="SSF46785">
    <property type="entry name" value="Winged helix' DNA-binding domain"/>
    <property type="match status" value="1"/>
</dbReference>
<keyword evidence="2 6" id="KW-0238">DNA-binding</keyword>
<dbReference type="GO" id="GO:0003700">
    <property type="term" value="F:DNA-binding transcription factor activity"/>
    <property type="evidence" value="ECO:0007669"/>
    <property type="project" value="InterPro"/>
</dbReference>
<organism evidence="6 7">
    <name type="scientific">Evansella caseinilytica</name>
    <dbReference type="NCBI Taxonomy" id="1503961"/>
    <lineage>
        <taxon>Bacteria</taxon>
        <taxon>Bacillati</taxon>
        <taxon>Bacillota</taxon>
        <taxon>Bacilli</taxon>
        <taxon>Bacillales</taxon>
        <taxon>Bacillaceae</taxon>
        <taxon>Evansella</taxon>
    </lineage>
</organism>
<dbReference type="InterPro" id="IPR008920">
    <property type="entry name" value="TF_FadR/GntR_C"/>
</dbReference>
<dbReference type="GO" id="GO:0003677">
    <property type="term" value="F:DNA binding"/>
    <property type="evidence" value="ECO:0007669"/>
    <property type="project" value="UniProtKB-KW"/>
</dbReference>
<dbReference type="Pfam" id="PF00392">
    <property type="entry name" value="GntR"/>
    <property type="match status" value="1"/>
</dbReference>
<keyword evidence="7" id="KW-1185">Reference proteome</keyword>
<dbReference type="Gene3D" id="1.20.120.530">
    <property type="entry name" value="GntR ligand-binding domain-like"/>
    <property type="match status" value="1"/>
</dbReference>
<evidence type="ECO:0000259" key="5">
    <source>
        <dbReference type="SMART" id="SM00895"/>
    </source>
</evidence>
<proteinExistence type="predicted"/>
<protein>
    <submittedName>
        <fullName evidence="6">DNA-binding transcriptional regulator, GntR family</fullName>
    </submittedName>
</protein>
<evidence type="ECO:0000313" key="7">
    <source>
        <dbReference type="Proteomes" id="UP000198935"/>
    </source>
</evidence>
<dbReference type="OrthoDB" id="9781630at2"/>
<dbReference type="STRING" id="1503961.SAMN05421736_101519"/>
<accession>A0A1H3HJH5</accession>
<evidence type="ECO:0000256" key="2">
    <source>
        <dbReference type="ARBA" id="ARBA00023125"/>
    </source>
</evidence>
<dbReference type="InterPro" id="IPR000524">
    <property type="entry name" value="Tscrpt_reg_HTH_GntR"/>
</dbReference>
<dbReference type="InterPro" id="IPR036388">
    <property type="entry name" value="WH-like_DNA-bd_sf"/>
</dbReference>
<dbReference type="Pfam" id="PF07729">
    <property type="entry name" value="FCD"/>
    <property type="match status" value="1"/>
</dbReference>
<name>A0A1H3HJH5_9BACI</name>
<dbReference type="EMBL" id="FNPI01000001">
    <property type="protein sequence ID" value="SDY15627.1"/>
    <property type="molecule type" value="Genomic_DNA"/>
</dbReference>
<dbReference type="SMART" id="SM00895">
    <property type="entry name" value="FCD"/>
    <property type="match status" value="1"/>
</dbReference>
<dbReference type="PANTHER" id="PTHR43537:SF5">
    <property type="entry name" value="UXU OPERON TRANSCRIPTIONAL REGULATOR"/>
    <property type="match status" value="1"/>
</dbReference>
<feature type="domain" description="GntR C-terminal" evidence="5">
    <location>
        <begin position="82"/>
        <end position="206"/>
    </location>
</feature>
<keyword evidence="3" id="KW-0804">Transcription</keyword>
<dbReference type="InterPro" id="IPR036390">
    <property type="entry name" value="WH_DNA-bd_sf"/>
</dbReference>
<dbReference type="AlphaFoldDB" id="A0A1H3HJH5"/>